<protein>
    <submittedName>
        <fullName evidence="1">Uncharacterized protein</fullName>
    </submittedName>
</protein>
<comment type="caution">
    <text evidence="1">The sequence shown here is derived from an EMBL/GenBank/DDBJ whole genome shotgun (WGS) entry which is preliminary data.</text>
</comment>
<organism evidence="1 2">
    <name type="scientific">Quercus suber</name>
    <name type="common">Cork oak</name>
    <dbReference type="NCBI Taxonomy" id="58331"/>
    <lineage>
        <taxon>Eukaryota</taxon>
        <taxon>Viridiplantae</taxon>
        <taxon>Streptophyta</taxon>
        <taxon>Embryophyta</taxon>
        <taxon>Tracheophyta</taxon>
        <taxon>Spermatophyta</taxon>
        <taxon>Magnoliopsida</taxon>
        <taxon>eudicotyledons</taxon>
        <taxon>Gunneridae</taxon>
        <taxon>Pentapetalae</taxon>
        <taxon>rosids</taxon>
        <taxon>fabids</taxon>
        <taxon>Fagales</taxon>
        <taxon>Fagaceae</taxon>
        <taxon>Quercus</taxon>
    </lineage>
</organism>
<proteinExistence type="predicted"/>
<gene>
    <name evidence="1" type="ORF">CFP56_022533</name>
</gene>
<dbReference type="Proteomes" id="UP000237347">
    <property type="component" value="Unassembled WGS sequence"/>
</dbReference>
<dbReference type="EMBL" id="PKMF04000354">
    <property type="protein sequence ID" value="KAK7836412.1"/>
    <property type="molecule type" value="Genomic_DNA"/>
</dbReference>
<accession>A0AAW0KBY9</accession>
<dbReference type="AlphaFoldDB" id="A0AAW0KBY9"/>
<feature type="non-terminal residue" evidence="1">
    <location>
        <position position="1"/>
    </location>
</feature>
<keyword evidence="2" id="KW-1185">Reference proteome</keyword>
<evidence type="ECO:0000313" key="1">
    <source>
        <dbReference type="EMBL" id="KAK7836412.1"/>
    </source>
</evidence>
<name>A0AAW0KBY9_QUESU</name>
<reference evidence="1 2" key="1">
    <citation type="journal article" date="2018" name="Sci. Data">
        <title>The draft genome sequence of cork oak.</title>
        <authorList>
            <person name="Ramos A.M."/>
            <person name="Usie A."/>
            <person name="Barbosa P."/>
            <person name="Barros P.M."/>
            <person name="Capote T."/>
            <person name="Chaves I."/>
            <person name="Simoes F."/>
            <person name="Abreu I."/>
            <person name="Carrasquinho I."/>
            <person name="Faro C."/>
            <person name="Guimaraes J.B."/>
            <person name="Mendonca D."/>
            <person name="Nobrega F."/>
            <person name="Rodrigues L."/>
            <person name="Saibo N.J.M."/>
            <person name="Varela M.C."/>
            <person name="Egas C."/>
            <person name="Matos J."/>
            <person name="Miguel C.M."/>
            <person name="Oliveira M.M."/>
            <person name="Ricardo C.P."/>
            <person name="Goncalves S."/>
        </authorList>
    </citation>
    <scope>NUCLEOTIDE SEQUENCE [LARGE SCALE GENOMIC DNA]</scope>
    <source>
        <strain evidence="2">cv. HL8</strain>
    </source>
</reference>
<evidence type="ECO:0000313" key="2">
    <source>
        <dbReference type="Proteomes" id="UP000237347"/>
    </source>
</evidence>
<sequence>TLWVRHKIACKLQNINKTIKTTSEFKQKYHVDPIEGKSSKDIHKWVVRHAESSLFVEEDELEHASSCRKERIWKTKEM</sequence>